<proteinExistence type="predicted"/>
<name>A0AAV0BI17_PHAPC</name>
<protein>
    <recommendedName>
        <fullName evidence="4">Secreted protein</fullName>
    </recommendedName>
</protein>
<sequence>MELVDVVCYFSTINNLVKVEGNLEGAYGVGGHEDEPKKKKMKMKMKMKINLRDWLLVSISGAACSVGGAGWWTGQDQDQFGKSELVAGCHGQAGPGYKIDFAKKVNESWLADLDWANPGYSRSKIDISNIYFANKVDEIDFANEANESEISEVENSKLRLTGWWLVQSKIDFVSKINFANKVNEVKGSREAVLKVEWEVVKMEHADRYGD</sequence>
<evidence type="ECO:0000313" key="3">
    <source>
        <dbReference type="Proteomes" id="UP001153365"/>
    </source>
</evidence>
<dbReference type="Proteomes" id="UP001153365">
    <property type="component" value="Unassembled WGS sequence"/>
</dbReference>
<evidence type="ECO:0008006" key="4">
    <source>
        <dbReference type="Google" id="ProtNLM"/>
    </source>
</evidence>
<keyword evidence="3" id="KW-1185">Reference proteome</keyword>
<comment type="caution">
    <text evidence="2">The sequence shown here is derived from an EMBL/GenBank/DDBJ whole genome shotgun (WGS) entry which is preliminary data.</text>
</comment>
<accession>A0AAV0BI17</accession>
<keyword evidence="1" id="KW-1133">Transmembrane helix</keyword>
<organism evidence="2 3">
    <name type="scientific">Phakopsora pachyrhizi</name>
    <name type="common">Asian soybean rust disease fungus</name>
    <dbReference type="NCBI Taxonomy" id="170000"/>
    <lineage>
        <taxon>Eukaryota</taxon>
        <taxon>Fungi</taxon>
        <taxon>Dikarya</taxon>
        <taxon>Basidiomycota</taxon>
        <taxon>Pucciniomycotina</taxon>
        <taxon>Pucciniomycetes</taxon>
        <taxon>Pucciniales</taxon>
        <taxon>Phakopsoraceae</taxon>
        <taxon>Phakopsora</taxon>
    </lineage>
</organism>
<feature type="transmembrane region" description="Helical" evidence="1">
    <location>
        <begin position="51"/>
        <end position="72"/>
    </location>
</feature>
<keyword evidence="1" id="KW-0472">Membrane</keyword>
<dbReference type="EMBL" id="CALTRL010005778">
    <property type="protein sequence ID" value="CAH7686215.1"/>
    <property type="molecule type" value="Genomic_DNA"/>
</dbReference>
<gene>
    <name evidence="2" type="ORF">PPACK8108_LOCUS20835</name>
</gene>
<dbReference type="AlphaFoldDB" id="A0AAV0BI17"/>
<reference evidence="2" key="1">
    <citation type="submission" date="2022-06" db="EMBL/GenBank/DDBJ databases">
        <authorList>
            <consortium name="SYNGENTA / RWTH Aachen University"/>
        </authorList>
    </citation>
    <scope>NUCLEOTIDE SEQUENCE</scope>
</reference>
<evidence type="ECO:0000256" key="1">
    <source>
        <dbReference type="SAM" id="Phobius"/>
    </source>
</evidence>
<keyword evidence="1" id="KW-0812">Transmembrane</keyword>
<evidence type="ECO:0000313" key="2">
    <source>
        <dbReference type="EMBL" id="CAH7686215.1"/>
    </source>
</evidence>